<dbReference type="SUPFAM" id="SSF56529">
    <property type="entry name" value="FAH"/>
    <property type="match status" value="1"/>
</dbReference>
<evidence type="ECO:0000259" key="3">
    <source>
        <dbReference type="Pfam" id="PF01557"/>
    </source>
</evidence>
<dbReference type="GO" id="GO:0016853">
    <property type="term" value="F:isomerase activity"/>
    <property type="evidence" value="ECO:0007669"/>
    <property type="project" value="UniProtKB-ARBA"/>
</dbReference>
<evidence type="ECO:0000313" key="4">
    <source>
        <dbReference type="EMBL" id="SOD78340.1"/>
    </source>
</evidence>
<dbReference type="GO" id="GO:0019752">
    <property type="term" value="P:carboxylic acid metabolic process"/>
    <property type="evidence" value="ECO:0007669"/>
    <property type="project" value="UniProtKB-ARBA"/>
</dbReference>
<dbReference type="EMBL" id="OCNH01000001">
    <property type="protein sequence ID" value="SOD78340.1"/>
    <property type="molecule type" value="Genomic_DNA"/>
</dbReference>
<evidence type="ECO:0000256" key="2">
    <source>
        <dbReference type="ARBA" id="ARBA00022723"/>
    </source>
</evidence>
<evidence type="ECO:0000313" key="5">
    <source>
        <dbReference type="Proteomes" id="UP000219452"/>
    </source>
</evidence>
<dbReference type="FunFam" id="3.90.850.10:FF:000002">
    <property type="entry name" value="2-hydroxyhepta-2,4-diene-1,7-dioate isomerase"/>
    <property type="match status" value="1"/>
</dbReference>
<dbReference type="PANTHER" id="PTHR42796">
    <property type="entry name" value="FUMARYLACETOACETATE HYDROLASE DOMAIN-CONTAINING PROTEIN 2A-RELATED"/>
    <property type="match status" value="1"/>
</dbReference>
<dbReference type="GO" id="GO:0046872">
    <property type="term" value="F:metal ion binding"/>
    <property type="evidence" value="ECO:0007669"/>
    <property type="project" value="UniProtKB-KW"/>
</dbReference>
<organism evidence="4 5">
    <name type="scientific">Spirosoma fluviale</name>
    <dbReference type="NCBI Taxonomy" id="1597977"/>
    <lineage>
        <taxon>Bacteria</taxon>
        <taxon>Pseudomonadati</taxon>
        <taxon>Bacteroidota</taxon>
        <taxon>Cytophagia</taxon>
        <taxon>Cytophagales</taxon>
        <taxon>Cytophagaceae</taxon>
        <taxon>Spirosoma</taxon>
    </lineage>
</organism>
<keyword evidence="2" id="KW-0479">Metal-binding</keyword>
<feature type="domain" description="Fumarylacetoacetase-like C-terminal" evidence="3">
    <location>
        <begin position="75"/>
        <end position="279"/>
    </location>
</feature>
<comment type="similarity">
    <text evidence="1">Belongs to the FAH family.</text>
</comment>
<dbReference type="RefSeq" id="WP_097124145.1">
    <property type="nucleotide sequence ID" value="NZ_OCNH01000001.1"/>
</dbReference>
<dbReference type="AlphaFoldDB" id="A0A286F533"/>
<sequence>MKLFRFGSPDHEHPGVVLPTGQHIDVTHFGEDYDESFFASNGPERLAHWLTAHAHTCPEVSADERFGPCIKRPSKIVCVGLNYAKHAAETGAATPAEPILFFKATTALCGPNDNVVIPKRSEKTDWEVELAIIIGKRASYVELDEATNYIAGYALHNDYSERAWQLERGGQWVKGKSADTFAPLGPYLVTTDEVPEPNNLHLWLSINGKRLQDSNTDDMIFNVPTLVSYISQFMTLLPGDVISTGTPAGVGLGMNPPWYLKPGDVVELGIEGLGEQKQTAVAFV</sequence>
<dbReference type="InterPro" id="IPR036663">
    <property type="entry name" value="Fumarylacetoacetase_C_sf"/>
</dbReference>
<proteinExistence type="inferred from homology"/>
<dbReference type="Gene3D" id="3.90.850.10">
    <property type="entry name" value="Fumarylacetoacetase-like, C-terminal domain"/>
    <property type="match status" value="1"/>
</dbReference>
<evidence type="ECO:0000256" key="1">
    <source>
        <dbReference type="ARBA" id="ARBA00010211"/>
    </source>
</evidence>
<dbReference type="InterPro" id="IPR011234">
    <property type="entry name" value="Fumarylacetoacetase-like_C"/>
</dbReference>
<reference evidence="5" key="1">
    <citation type="submission" date="2017-09" db="EMBL/GenBank/DDBJ databases">
        <authorList>
            <person name="Varghese N."/>
            <person name="Submissions S."/>
        </authorList>
    </citation>
    <scope>NUCLEOTIDE SEQUENCE [LARGE SCALE GENOMIC DNA]</scope>
    <source>
        <strain evidence="5">DSM 29961</strain>
    </source>
</reference>
<dbReference type="OrthoDB" id="9805307at2"/>
<accession>A0A286F533</accession>
<dbReference type="InterPro" id="IPR051121">
    <property type="entry name" value="FAH"/>
</dbReference>
<gene>
    <name evidence="4" type="ORF">SAMN06269250_0413</name>
</gene>
<name>A0A286F533_9BACT</name>
<protein>
    <submittedName>
        <fullName evidence="4">2-keto-4-pentenoate hydratase/2-oxohepta-3-ene-1,7-dioic acid hydratase (Catechol pathway)</fullName>
    </submittedName>
</protein>
<keyword evidence="5" id="KW-1185">Reference proteome</keyword>
<dbReference type="PANTHER" id="PTHR42796:SF4">
    <property type="entry name" value="FUMARYLACETOACETATE HYDROLASE DOMAIN-CONTAINING PROTEIN 2A"/>
    <property type="match status" value="1"/>
</dbReference>
<dbReference type="Proteomes" id="UP000219452">
    <property type="component" value="Unassembled WGS sequence"/>
</dbReference>
<dbReference type="Pfam" id="PF01557">
    <property type="entry name" value="FAA_hydrolase"/>
    <property type="match status" value="1"/>
</dbReference>